<dbReference type="InterPro" id="IPR038152">
    <property type="entry name" value="Carbam_trans_C_sf"/>
</dbReference>
<evidence type="ECO:0000313" key="2">
    <source>
        <dbReference type="EMBL" id="MBA0083396.1"/>
    </source>
</evidence>
<comment type="caution">
    <text evidence="2">The sequence shown here is derived from an EMBL/GenBank/DDBJ whole genome shotgun (WGS) entry which is preliminary data.</text>
</comment>
<proteinExistence type="predicted"/>
<dbReference type="InterPro" id="IPR031730">
    <property type="entry name" value="Carbam_trans_C"/>
</dbReference>
<keyword evidence="3" id="KW-1185">Reference proteome</keyword>
<dbReference type="PANTHER" id="PTHR34847">
    <property type="entry name" value="NODULATION PROTEIN U"/>
    <property type="match status" value="1"/>
</dbReference>
<feature type="domain" description="Carbamoyltransferase C-terminal" evidence="1">
    <location>
        <begin position="1"/>
        <end position="140"/>
    </location>
</feature>
<gene>
    <name evidence="2" type="ORF">HRJ53_00210</name>
</gene>
<name>A0A7V8NLA8_9BACT</name>
<evidence type="ECO:0000313" key="3">
    <source>
        <dbReference type="Proteomes" id="UP000567293"/>
    </source>
</evidence>
<organism evidence="2 3">
    <name type="scientific">Candidatus Acidiferrum panamense</name>
    <dbReference type="NCBI Taxonomy" id="2741543"/>
    <lineage>
        <taxon>Bacteria</taxon>
        <taxon>Pseudomonadati</taxon>
        <taxon>Acidobacteriota</taxon>
        <taxon>Terriglobia</taxon>
        <taxon>Candidatus Acidiferrales</taxon>
        <taxon>Candidatus Acidiferrum</taxon>
    </lineage>
</organism>
<dbReference type="Gene3D" id="3.90.870.20">
    <property type="entry name" value="Carbamoyltransferase, C-terminal domain"/>
    <property type="match status" value="1"/>
</dbReference>
<accession>A0A7V8NLA8</accession>
<sequence>IVADPRRPEMKEILNRRIKHRESFRPFAPSILAEATGQYFERSHPSPFMTLAYPVRPEKRDKIPAPTHVDGTARLQTVTREANPRYHALISAFRDLTGVPVVLNTSFNDNEPIVCRPEEAIDCFQRTQMDALVLGDLLVARQGQ</sequence>
<dbReference type="Proteomes" id="UP000567293">
    <property type="component" value="Unassembled WGS sequence"/>
</dbReference>
<reference evidence="2" key="1">
    <citation type="submission" date="2020-06" db="EMBL/GenBank/DDBJ databases">
        <title>Legume-microbial interactions unlock mineral nutrients during tropical forest succession.</title>
        <authorList>
            <person name="Epihov D.Z."/>
        </authorList>
    </citation>
    <scope>NUCLEOTIDE SEQUENCE [LARGE SCALE GENOMIC DNA]</scope>
    <source>
        <strain evidence="2">Pan2503</strain>
    </source>
</reference>
<dbReference type="Pfam" id="PF16861">
    <property type="entry name" value="Carbam_trans_C"/>
    <property type="match status" value="1"/>
</dbReference>
<evidence type="ECO:0000259" key="1">
    <source>
        <dbReference type="Pfam" id="PF16861"/>
    </source>
</evidence>
<feature type="non-terminal residue" evidence="2">
    <location>
        <position position="1"/>
    </location>
</feature>
<dbReference type="EMBL" id="JACDQQ010000023">
    <property type="protein sequence ID" value="MBA0083396.1"/>
    <property type="molecule type" value="Genomic_DNA"/>
</dbReference>
<dbReference type="AlphaFoldDB" id="A0A7V8NLA8"/>
<dbReference type="PANTHER" id="PTHR34847:SF1">
    <property type="entry name" value="NODULATION PROTEIN U"/>
    <property type="match status" value="1"/>
</dbReference>
<protein>
    <submittedName>
        <fullName evidence="2">Carbamoyltransferase</fullName>
    </submittedName>
</protein>
<dbReference type="GO" id="GO:0016740">
    <property type="term" value="F:transferase activity"/>
    <property type="evidence" value="ECO:0007669"/>
    <property type="project" value="UniProtKB-KW"/>
</dbReference>
<dbReference type="InterPro" id="IPR051338">
    <property type="entry name" value="NodU/CmcH_Carbamoyltrnsfr"/>
</dbReference>